<accession>A0A098TS82</accession>
<dbReference type="Gene3D" id="1.20.120.160">
    <property type="entry name" value="HPT domain"/>
    <property type="match status" value="2"/>
</dbReference>
<dbReference type="AlphaFoldDB" id="A0A098TS82"/>
<comment type="caution">
    <text evidence="4">The sequence shown here is derived from an EMBL/GenBank/DDBJ whole genome shotgun (WGS) entry which is preliminary data.</text>
</comment>
<dbReference type="SUPFAM" id="SSF47226">
    <property type="entry name" value="Histidine-containing phosphotransfer domain, HPT domain"/>
    <property type="match status" value="2"/>
</dbReference>
<dbReference type="STRING" id="1497020.DO97_16545"/>
<protein>
    <recommendedName>
        <fullName evidence="3">HPt domain-containing protein</fullName>
    </recommendedName>
</protein>
<evidence type="ECO:0000256" key="1">
    <source>
        <dbReference type="PROSITE-ProRule" id="PRU00110"/>
    </source>
</evidence>
<dbReference type="Pfam" id="PF01627">
    <property type="entry name" value="Hpt"/>
    <property type="match status" value="1"/>
</dbReference>
<organism evidence="4 5">
    <name type="scientific">Neosynechococcus sphagnicola sy1</name>
    <dbReference type="NCBI Taxonomy" id="1497020"/>
    <lineage>
        <taxon>Bacteria</taxon>
        <taxon>Bacillati</taxon>
        <taxon>Cyanobacteriota</taxon>
        <taxon>Cyanophyceae</taxon>
        <taxon>Neosynechococcales</taxon>
        <taxon>Neosynechococcaceae</taxon>
        <taxon>Neosynechococcus</taxon>
    </lineage>
</organism>
<dbReference type="CDD" id="cd00088">
    <property type="entry name" value="HPT"/>
    <property type="match status" value="1"/>
</dbReference>
<evidence type="ECO:0000259" key="3">
    <source>
        <dbReference type="PROSITE" id="PS50894"/>
    </source>
</evidence>
<dbReference type="PANTHER" id="PTHR43395">
    <property type="entry name" value="SENSOR HISTIDINE KINASE CHEA"/>
    <property type="match status" value="1"/>
</dbReference>
<feature type="region of interest" description="Disordered" evidence="2">
    <location>
        <begin position="319"/>
        <end position="356"/>
    </location>
</feature>
<gene>
    <name evidence="4" type="ORF">DO97_16545</name>
</gene>
<dbReference type="InterPro" id="IPR051315">
    <property type="entry name" value="Bact_Chemotaxis_CheA"/>
</dbReference>
<evidence type="ECO:0000313" key="5">
    <source>
        <dbReference type="Proteomes" id="UP000030170"/>
    </source>
</evidence>
<feature type="non-terminal residue" evidence="4">
    <location>
        <position position="356"/>
    </location>
</feature>
<keyword evidence="5" id="KW-1185">Reference proteome</keyword>
<evidence type="ECO:0000256" key="2">
    <source>
        <dbReference type="SAM" id="MobiDB-lite"/>
    </source>
</evidence>
<reference evidence="4 5" key="1">
    <citation type="journal article" date="2014" name="Mol. Ecol.">
        <title>Evolution of Synechococcus.</title>
        <authorList>
            <person name="Dvorak P."/>
            <person name="Casamatta D."/>
            <person name="Hasler P."/>
            <person name="Poulickova A."/>
            <person name="Ondrej V."/>
            <person name="Sanges R."/>
        </authorList>
    </citation>
    <scope>NUCLEOTIDE SEQUENCE [LARGE SCALE GENOMIC DNA]</scope>
    <source>
        <strain evidence="4 5">CAUP A 1101</strain>
    </source>
</reference>
<dbReference type="PANTHER" id="PTHR43395:SF1">
    <property type="entry name" value="CHEMOTAXIS PROTEIN CHEA"/>
    <property type="match status" value="1"/>
</dbReference>
<dbReference type="InterPro" id="IPR008207">
    <property type="entry name" value="Sig_transdc_His_kin_Hpt_dom"/>
</dbReference>
<dbReference type="InterPro" id="IPR036641">
    <property type="entry name" value="HPT_dom_sf"/>
</dbReference>
<proteinExistence type="predicted"/>
<feature type="modified residue" description="Phosphohistidine" evidence="1">
    <location>
        <position position="230"/>
    </location>
</feature>
<dbReference type="SMART" id="SM00073">
    <property type="entry name" value="HPT"/>
    <property type="match status" value="1"/>
</dbReference>
<feature type="domain" description="HPt" evidence="3">
    <location>
        <begin position="183"/>
        <end position="294"/>
    </location>
</feature>
<dbReference type="EMBL" id="JJML01000006">
    <property type="protein sequence ID" value="KGF73593.1"/>
    <property type="molecule type" value="Genomic_DNA"/>
</dbReference>
<keyword evidence="1" id="KW-0597">Phosphoprotein</keyword>
<evidence type="ECO:0000313" key="4">
    <source>
        <dbReference type="EMBL" id="KGF73593.1"/>
    </source>
</evidence>
<dbReference type="PROSITE" id="PS50894">
    <property type="entry name" value="HPT"/>
    <property type="match status" value="1"/>
</dbReference>
<sequence>MGNLGGELVTETGRDIKELSLWDLFRLEVQTQIPLVRAGLSALDEGTSSPSVMEAGLSATRTIQGIAKLLEVEAAVNLASGLETSLVALPLTSRPSDQFATLWRGLDWLHQISQVEETELPDWLAANQPEIASTLEAIAHDLHPGQRPSPPELPLEIAIASLPLAVPESAPREIAEATPEEPASLGDTSMLDLFRLEVEAQANILNTGLLALEAQTHSPQALESLMRAAHSIKGAARVVSIDAAVHLAHVMEDCFVAAQNQKVMLDADDIDQLLQGVDLLLGISQTEPSDLQQWLHQQQETLDAAKQRIAAILMVAKKPSSFSSPPPPSALVTASPLPLTHVPPKDTSLLPPSPQI</sequence>
<name>A0A098TS82_9CYAN</name>
<dbReference type="Proteomes" id="UP000030170">
    <property type="component" value="Unassembled WGS sequence"/>
</dbReference>
<dbReference type="GO" id="GO:0000160">
    <property type="term" value="P:phosphorelay signal transduction system"/>
    <property type="evidence" value="ECO:0007669"/>
    <property type="project" value="InterPro"/>
</dbReference>